<name>A0ABR4CX11_9HELO</name>
<protein>
    <submittedName>
        <fullName evidence="1">Uncharacterized protein</fullName>
    </submittedName>
</protein>
<reference evidence="1 2" key="1">
    <citation type="journal article" date="2024" name="Commun. Biol.">
        <title>Comparative genomic analysis of thermophilic fungi reveals convergent evolutionary adaptations and gene losses.</title>
        <authorList>
            <person name="Steindorff A.S."/>
            <person name="Aguilar-Pontes M.V."/>
            <person name="Robinson A.J."/>
            <person name="Andreopoulos B."/>
            <person name="LaButti K."/>
            <person name="Kuo A."/>
            <person name="Mondo S."/>
            <person name="Riley R."/>
            <person name="Otillar R."/>
            <person name="Haridas S."/>
            <person name="Lipzen A."/>
            <person name="Grimwood J."/>
            <person name="Schmutz J."/>
            <person name="Clum A."/>
            <person name="Reid I.D."/>
            <person name="Moisan M.C."/>
            <person name="Butler G."/>
            <person name="Nguyen T.T.M."/>
            <person name="Dewar K."/>
            <person name="Conant G."/>
            <person name="Drula E."/>
            <person name="Henrissat B."/>
            <person name="Hansel C."/>
            <person name="Singer S."/>
            <person name="Hutchinson M.I."/>
            <person name="de Vries R.P."/>
            <person name="Natvig D.O."/>
            <person name="Powell A.J."/>
            <person name="Tsang A."/>
            <person name="Grigoriev I.V."/>
        </authorList>
    </citation>
    <scope>NUCLEOTIDE SEQUENCE [LARGE SCALE GENOMIC DNA]</scope>
    <source>
        <strain evidence="1 2">CBS 494.80</strain>
    </source>
</reference>
<organism evidence="1 2">
    <name type="scientific">Oculimacula yallundae</name>
    <dbReference type="NCBI Taxonomy" id="86028"/>
    <lineage>
        <taxon>Eukaryota</taxon>
        <taxon>Fungi</taxon>
        <taxon>Dikarya</taxon>
        <taxon>Ascomycota</taxon>
        <taxon>Pezizomycotina</taxon>
        <taxon>Leotiomycetes</taxon>
        <taxon>Helotiales</taxon>
        <taxon>Ploettnerulaceae</taxon>
        <taxon>Oculimacula</taxon>
    </lineage>
</organism>
<comment type="caution">
    <text evidence="1">The sequence shown here is derived from an EMBL/GenBank/DDBJ whole genome shotgun (WGS) entry which is preliminary data.</text>
</comment>
<accession>A0ABR4CX11</accession>
<evidence type="ECO:0000313" key="1">
    <source>
        <dbReference type="EMBL" id="KAL2073898.1"/>
    </source>
</evidence>
<proteinExistence type="predicted"/>
<keyword evidence="2" id="KW-1185">Reference proteome</keyword>
<gene>
    <name evidence="1" type="ORF">VTL71DRAFT_11224</name>
</gene>
<evidence type="ECO:0000313" key="2">
    <source>
        <dbReference type="Proteomes" id="UP001595075"/>
    </source>
</evidence>
<sequence>MVKINRVINL</sequence>
<dbReference type="EMBL" id="JAZHXI010000003">
    <property type="protein sequence ID" value="KAL2073898.1"/>
    <property type="molecule type" value="Genomic_DNA"/>
</dbReference>
<dbReference type="Proteomes" id="UP001595075">
    <property type="component" value="Unassembled WGS sequence"/>
</dbReference>